<dbReference type="AlphaFoldDB" id="A0A2H1X046"/>
<keyword evidence="5 8" id="KW-0812">Transmembrane</keyword>
<feature type="domain" description="Major facilitator superfamily (MFS) profile" evidence="9">
    <location>
        <begin position="16"/>
        <end position="445"/>
    </location>
</feature>
<comment type="subcellular location">
    <subcellularLocation>
        <location evidence="1">Cell membrane</location>
        <topology evidence="1">Multi-pass membrane protein</topology>
    </subcellularLocation>
</comment>
<dbReference type="InterPro" id="IPR005828">
    <property type="entry name" value="MFS_sugar_transport-like"/>
</dbReference>
<feature type="transmembrane region" description="Helical" evidence="8">
    <location>
        <begin position="257"/>
        <end position="277"/>
    </location>
</feature>
<dbReference type="Pfam" id="PF00083">
    <property type="entry name" value="Sugar_tr"/>
    <property type="match status" value="1"/>
</dbReference>
<dbReference type="Gene3D" id="1.20.1250.20">
    <property type="entry name" value="MFS general substrate transporter like domains"/>
    <property type="match status" value="1"/>
</dbReference>
<keyword evidence="4" id="KW-0762">Sugar transport</keyword>
<dbReference type="PROSITE" id="PS00216">
    <property type="entry name" value="SUGAR_TRANSPORT_1"/>
    <property type="match status" value="1"/>
</dbReference>
<evidence type="ECO:0000256" key="8">
    <source>
        <dbReference type="SAM" id="Phobius"/>
    </source>
</evidence>
<proteinExistence type="predicted"/>
<feature type="transmembrane region" description="Helical" evidence="8">
    <location>
        <begin position="57"/>
        <end position="76"/>
    </location>
</feature>
<feature type="transmembrane region" description="Helical" evidence="8">
    <location>
        <begin position="421"/>
        <end position="441"/>
    </location>
</feature>
<evidence type="ECO:0000256" key="2">
    <source>
        <dbReference type="ARBA" id="ARBA00022448"/>
    </source>
</evidence>
<feature type="transmembrane region" description="Helical" evidence="8">
    <location>
        <begin position="322"/>
        <end position="347"/>
    </location>
</feature>
<organism evidence="10">
    <name type="scientific">Spodoptera frugiperda</name>
    <name type="common">Fall armyworm</name>
    <dbReference type="NCBI Taxonomy" id="7108"/>
    <lineage>
        <taxon>Eukaryota</taxon>
        <taxon>Metazoa</taxon>
        <taxon>Ecdysozoa</taxon>
        <taxon>Arthropoda</taxon>
        <taxon>Hexapoda</taxon>
        <taxon>Insecta</taxon>
        <taxon>Pterygota</taxon>
        <taxon>Neoptera</taxon>
        <taxon>Endopterygota</taxon>
        <taxon>Lepidoptera</taxon>
        <taxon>Glossata</taxon>
        <taxon>Ditrysia</taxon>
        <taxon>Noctuoidea</taxon>
        <taxon>Noctuidae</taxon>
        <taxon>Amphipyrinae</taxon>
        <taxon>Spodoptera</taxon>
    </lineage>
</organism>
<feature type="transmembrane region" description="Helical" evidence="8">
    <location>
        <begin position="391"/>
        <end position="409"/>
    </location>
</feature>
<sequence length="468" mass="51336">MSSSQSKGHTRVQWAITILCNMTVFTYGLQCGWMSPATVLLQSPDSPTGRPLSASEVSWVASSASLAGVLGAVIFIKTVDRFGRKMGLLVMTVLQALVWVMKLLPASTTTLIIARVFSGMAGAGCFHVVPMYVKEIAQDSIRGSLSTVAALAQSIGILIMFLMGGFLDYYTVLWIVVSLPIITLGMFLKAPESPSYLVKVGKIEEATRVLAFLRGLDVEDKEIQNEVDTLKRDDDYYKSMPSISMATVFKTKPWRKAFIIMILVILVHASNGSFSVLNYTASLLQDSGMQISPELQSLSIPIFMTLGSIITITTIDKLGRKLILGSAFAATAVAFACMATSSVLKMYGWTAPAWINVTMMMVLICCYGGAVSPLPFMIMAEIFNFQIRAKLMGYLVMLAWFVSFIQLVVFSELMSRFGAHVSFYMFVVINVLATALVVFVLPETKGKNIEELEKELTEGRREKCVTTS</sequence>
<keyword evidence="7 8" id="KW-0472">Membrane</keyword>
<dbReference type="InterPro" id="IPR020846">
    <property type="entry name" value="MFS_dom"/>
</dbReference>
<protein>
    <submittedName>
        <fullName evidence="10">SFRICE_030247</fullName>
    </submittedName>
</protein>
<feature type="transmembrane region" description="Helical" evidence="8">
    <location>
        <begin position="353"/>
        <end position="379"/>
    </location>
</feature>
<dbReference type="PROSITE" id="PS50850">
    <property type="entry name" value="MFS"/>
    <property type="match status" value="1"/>
</dbReference>
<dbReference type="InterPro" id="IPR005829">
    <property type="entry name" value="Sugar_transporter_CS"/>
</dbReference>
<feature type="transmembrane region" description="Helical" evidence="8">
    <location>
        <begin position="145"/>
        <end position="163"/>
    </location>
</feature>
<dbReference type="InterPro" id="IPR050549">
    <property type="entry name" value="MFS_Trehalose_Transporter"/>
</dbReference>
<evidence type="ECO:0000313" key="10">
    <source>
        <dbReference type="EMBL" id="SOQ58622.1"/>
    </source>
</evidence>
<dbReference type="SMR" id="A0A2H1X046"/>
<evidence type="ECO:0000256" key="4">
    <source>
        <dbReference type="ARBA" id="ARBA00022597"/>
    </source>
</evidence>
<feature type="transmembrane region" description="Helical" evidence="8">
    <location>
        <begin position="297"/>
        <end position="315"/>
    </location>
</feature>
<evidence type="ECO:0000256" key="5">
    <source>
        <dbReference type="ARBA" id="ARBA00022692"/>
    </source>
</evidence>
<name>A0A2H1X046_SPOFR</name>
<reference evidence="10" key="1">
    <citation type="submission" date="2016-07" db="EMBL/GenBank/DDBJ databases">
        <authorList>
            <person name="Bretaudeau A."/>
        </authorList>
    </citation>
    <scope>NUCLEOTIDE SEQUENCE</scope>
    <source>
        <strain evidence="10">Rice</strain>
        <tissue evidence="10">Whole body</tissue>
    </source>
</reference>
<evidence type="ECO:0000259" key="9">
    <source>
        <dbReference type="PROSITE" id="PS50850"/>
    </source>
</evidence>
<dbReference type="PANTHER" id="PTHR48021:SF33">
    <property type="entry name" value="AT22075P-RELATED"/>
    <property type="match status" value="1"/>
</dbReference>
<gene>
    <name evidence="10" type="ORF">SFRICE_030247</name>
</gene>
<dbReference type="GO" id="GO:0005886">
    <property type="term" value="C:plasma membrane"/>
    <property type="evidence" value="ECO:0007669"/>
    <property type="project" value="UniProtKB-SubCell"/>
</dbReference>
<evidence type="ECO:0000256" key="3">
    <source>
        <dbReference type="ARBA" id="ARBA00022475"/>
    </source>
</evidence>
<evidence type="ECO:0000256" key="1">
    <source>
        <dbReference type="ARBA" id="ARBA00004651"/>
    </source>
</evidence>
<keyword evidence="2" id="KW-0813">Transport</keyword>
<dbReference type="InterPro" id="IPR036259">
    <property type="entry name" value="MFS_trans_sf"/>
</dbReference>
<dbReference type="GO" id="GO:0022857">
    <property type="term" value="F:transmembrane transporter activity"/>
    <property type="evidence" value="ECO:0007669"/>
    <property type="project" value="InterPro"/>
</dbReference>
<evidence type="ECO:0000256" key="7">
    <source>
        <dbReference type="ARBA" id="ARBA00023136"/>
    </source>
</evidence>
<accession>A0A2H1X046</accession>
<dbReference type="FunFam" id="1.20.1250.20:FF:000218">
    <property type="entry name" value="facilitated trehalose transporter Tret1"/>
    <property type="match status" value="1"/>
</dbReference>
<dbReference type="SUPFAM" id="SSF103473">
    <property type="entry name" value="MFS general substrate transporter"/>
    <property type="match status" value="1"/>
</dbReference>
<dbReference type="EMBL" id="ODYU01012350">
    <property type="protein sequence ID" value="SOQ58622.1"/>
    <property type="molecule type" value="Genomic_DNA"/>
</dbReference>
<feature type="transmembrane region" description="Helical" evidence="8">
    <location>
        <begin position="112"/>
        <end position="133"/>
    </location>
</feature>
<evidence type="ECO:0000256" key="6">
    <source>
        <dbReference type="ARBA" id="ARBA00022989"/>
    </source>
</evidence>
<feature type="transmembrane region" description="Helical" evidence="8">
    <location>
        <begin position="88"/>
        <end position="106"/>
    </location>
</feature>
<keyword evidence="3" id="KW-1003">Cell membrane</keyword>
<feature type="transmembrane region" description="Helical" evidence="8">
    <location>
        <begin position="169"/>
        <end position="188"/>
    </location>
</feature>
<feature type="transmembrane region" description="Helical" evidence="8">
    <location>
        <begin position="12"/>
        <end position="37"/>
    </location>
</feature>
<keyword evidence="6 8" id="KW-1133">Transmembrane helix</keyword>
<dbReference type="PANTHER" id="PTHR48021">
    <property type="match status" value="1"/>
</dbReference>